<comment type="cofactor">
    <cofactor evidence="1">
        <name>thiamine diphosphate</name>
        <dbReference type="ChEBI" id="CHEBI:58937"/>
    </cofactor>
</comment>
<dbReference type="PANTHER" id="PTHR43710:SF2">
    <property type="entry name" value="2-HYDROXYACYL-COA LYASE 1"/>
    <property type="match status" value="1"/>
</dbReference>
<evidence type="ECO:0000313" key="7">
    <source>
        <dbReference type="Proteomes" id="UP000051739"/>
    </source>
</evidence>
<accession>A0A0R1VLJ8</accession>
<dbReference type="GO" id="GO:0016829">
    <property type="term" value="F:lyase activity"/>
    <property type="evidence" value="ECO:0007669"/>
    <property type="project" value="UniProtKB-KW"/>
</dbReference>
<dbReference type="EMBL" id="AZFN01000008">
    <property type="protein sequence ID" value="KRM02636.1"/>
    <property type="molecule type" value="Genomic_DNA"/>
</dbReference>
<dbReference type="InterPro" id="IPR011766">
    <property type="entry name" value="TPP_enzyme_TPP-bd"/>
</dbReference>
<dbReference type="GO" id="GO:0030976">
    <property type="term" value="F:thiamine pyrophosphate binding"/>
    <property type="evidence" value="ECO:0007669"/>
    <property type="project" value="InterPro"/>
</dbReference>
<evidence type="ECO:0000259" key="5">
    <source>
        <dbReference type="Pfam" id="PF02775"/>
    </source>
</evidence>
<protein>
    <submittedName>
        <fullName evidence="6">Oxalyl-CoA decarboxylase</fullName>
    </submittedName>
</protein>
<dbReference type="Pfam" id="PF02775">
    <property type="entry name" value="TPP_enzyme_C"/>
    <property type="match status" value="1"/>
</dbReference>
<keyword evidence="2" id="KW-0479">Metal-binding</keyword>
<dbReference type="InterPro" id="IPR045025">
    <property type="entry name" value="HACL1-like"/>
</dbReference>
<keyword evidence="4" id="KW-0456">Lyase</keyword>
<evidence type="ECO:0000256" key="3">
    <source>
        <dbReference type="ARBA" id="ARBA00022842"/>
    </source>
</evidence>
<dbReference type="PATRIC" id="fig|1423749.3.peg.1705"/>
<organism evidence="6 7">
    <name type="scientific">Limosilactobacillus gastricus DSM 16045</name>
    <dbReference type="NCBI Taxonomy" id="1423749"/>
    <lineage>
        <taxon>Bacteria</taxon>
        <taxon>Bacillati</taxon>
        <taxon>Bacillota</taxon>
        <taxon>Bacilli</taxon>
        <taxon>Lactobacillales</taxon>
        <taxon>Lactobacillaceae</taxon>
        <taxon>Limosilactobacillus</taxon>
    </lineage>
</organism>
<evidence type="ECO:0000256" key="1">
    <source>
        <dbReference type="ARBA" id="ARBA00001964"/>
    </source>
</evidence>
<sequence length="145" mass="15346">MGIGMGYAAGVAVETGKPVIALEGDSAFGFDAMDIETICRYNLPVIVVVINNGGIYKGTSHSTAVEVDRPDPTKLDIDAHYDMLATAFGGDGYFVEKPDEFQVALQKAYAAGKPAIINVKIDPNMGAESGHIGNLNPDIRDKSNN</sequence>
<dbReference type="GO" id="GO:0001561">
    <property type="term" value="P:fatty acid alpha-oxidation"/>
    <property type="evidence" value="ECO:0007669"/>
    <property type="project" value="TreeGrafter"/>
</dbReference>
<dbReference type="SUPFAM" id="SSF52518">
    <property type="entry name" value="Thiamin diphosphate-binding fold (THDP-binding)"/>
    <property type="match status" value="1"/>
</dbReference>
<keyword evidence="7" id="KW-1185">Reference proteome</keyword>
<dbReference type="Proteomes" id="UP000051739">
    <property type="component" value="Unassembled WGS sequence"/>
</dbReference>
<comment type="caution">
    <text evidence="6">The sequence shown here is derived from an EMBL/GenBank/DDBJ whole genome shotgun (WGS) entry which is preliminary data.</text>
</comment>
<evidence type="ECO:0000256" key="2">
    <source>
        <dbReference type="ARBA" id="ARBA00022723"/>
    </source>
</evidence>
<proteinExistence type="predicted"/>
<dbReference type="PANTHER" id="PTHR43710">
    <property type="entry name" value="2-HYDROXYACYL-COA LYASE"/>
    <property type="match status" value="1"/>
</dbReference>
<dbReference type="AlphaFoldDB" id="A0A0R1VLJ8"/>
<dbReference type="InterPro" id="IPR029061">
    <property type="entry name" value="THDP-binding"/>
</dbReference>
<evidence type="ECO:0000256" key="4">
    <source>
        <dbReference type="ARBA" id="ARBA00023239"/>
    </source>
</evidence>
<dbReference type="Gene3D" id="3.40.50.970">
    <property type="match status" value="1"/>
</dbReference>
<evidence type="ECO:0000313" key="6">
    <source>
        <dbReference type="EMBL" id="KRM02636.1"/>
    </source>
</evidence>
<feature type="domain" description="Thiamine pyrophosphate enzyme TPP-binding" evidence="5">
    <location>
        <begin position="1"/>
        <end position="119"/>
    </location>
</feature>
<reference evidence="6 7" key="1">
    <citation type="journal article" date="2015" name="Genome Announc.">
        <title>Expanding the biotechnology potential of lactobacilli through comparative genomics of 213 strains and associated genera.</title>
        <authorList>
            <person name="Sun Z."/>
            <person name="Harris H.M."/>
            <person name="McCann A."/>
            <person name="Guo C."/>
            <person name="Argimon S."/>
            <person name="Zhang W."/>
            <person name="Yang X."/>
            <person name="Jeffery I.B."/>
            <person name="Cooney J.C."/>
            <person name="Kagawa T.F."/>
            <person name="Liu W."/>
            <person name="Song Y."/>
            <person name="Salvetti E."/>
            <person name="Wrobel A."/>
            <person name="Rasinkangas P."/>
            <person name="Parkhill J."/>
            <person name="Rea M.C."/>
            <person name="O'Sullivan O."/>
            <person name="Ritari J."/>
            <person name="Douillard F.P."/>
            <person name="Paul Ross R."/>
            <person name="Yang R."/>
            <person name="Briner A.E."/>
            <person name="Felis G.E."/>
            <person name="de Vos W.M."/>
            <person name="Barrangou R."/>
            <person name="Klaenhammer T.R."/>
            <person name="Caufield P.W."/>
            <person name="Cui Y."/>
            <person name="Zhang H."/>
            <person name="O'Toole P.W."/>
        </authorList>
    </citation>
    <scope>NUCLEOTIDE SEQUENCE [LARGE SCALE GENOMIC DNA]</scope>
    <source>
        <strain evidence="6 7">DSM 16045</strain>
    </source>
</reference>
<gene>
    <name evidence="6" type="ORF">FC60_GL001646</name>
</gene>
<keyword evidence="3" id="KW-0460">Magnesium</keyword>
<dbReference type="GO" id="GO:0046872">
    <property type="term" value="F:metal ion binding"/>
    <property type="evidence" value="ECO:0007669"/>
    <property type="project" value="UniProtKB-KW"/>
</dbReference>
<name>A0A0R1VLJ8_9LACO</name>